<dbReference type="InterPro" id="IPR000962">
    <property type="entry name" value="Znf_DskA_TraR"/>
</dbReference>
<dbReference type="PROSITE" id="PS51128">
    <property type="entry name" value="ZF_DKSA_2"/>
    <property type="match status" value="1"/>
</dbReference>
<dbReference type="OrthoDB" id="1121111at2"/>
<gene>
    <name evidence="1" type="ORF">KR76_20315</name>
</gene>
<name>A0A0A1DT05_NOCSI</name>
<dbReference type="Gene3D" id="1.20.120.910">
    <property type="entry name" value="DksA, coiled-coil domain"/>
    <property type="match status" value="1"/>
</dbReference>
<dbReference type="RefSeq" id="WP_038680833.1">
    <property type="nucleotide sequence ID" value="NZ_BJMC01000010.1"/>
</dbReference>
<dbReference type="InterPro" id="IPR037187">
    <property type="entry name" value="DnaK_N"/>
</dbReference>
<dbReference type="Proteomes" id="UP000030300">
    <property type="component" value="Chromosome"/>
</dbReference>
<dbReference type="eggNOG" id="COG1734">
    <property type="taxonomic scope" value="Bacteria"/>
</dbReference>
<dbReference type="GO" id="GO:0008270">
    <property type="term" value="F:zinc ion binding"/>
    <property type="evidence" value="ECO:0007669"/>
    <property type="project" value="InterPro"/>
</dbReference>
<dbReference type="HOGENOM" id="CLU_043144_3_0_11"/>
<dbReference type="GeneID" id="96611141"/>
<evidence type="ECO:0000313" key="2">
    <source>
        <dbReference type="Proteomes" id="UP000030300"/>
    </source>
</evidence>
<dbReference type="PROSITE" id="PS01102">
    <property type="entry name" value="ZF_DKSA_1"/>
    <property type="match status" value="1"/>
</dbReference>
<evidence type="ECO:0000313" key="1">
    <source>
        <dbReference type="EMBL" id="AIY18520.1"/>
    </source>
</evidence>
<dbReference type="SUPFAM" id="SSF57716">
    <property type="entry name" value="Glucocorticoid receptor-like (DNA-binding domain)"/>
    <property type="match status" value="1"/>
</dbReference>
<sequence>MAEPPDARDRLVAERDEALRRLAGLTGDFDEVVAASRDTNADDEHDPEGATIAFERSQLAALVRQVRAHLADVEAALGRLDAGTYGLCEVCGRAIAGERLEVRPAARTCVVCAAAGGVGKAP</sequence>
<dbReference type="PANTHER" id="PTHR33823">
    <property type="entry name" value="RNA POLYMERASE-BINDING TRANSCRIPTION FACTOR DKSA-RELATED"/>
    <property type="match status" value="1"/>
</dbReference>
<keyword evidence="2" id="KW-1185">Reference proteome</keyword>
<reference evidence="1 2" key="1">
    <citation type="journal article" date="2015" name="Genome Announc.">
        <title>Complete Genome Sequence of Steroid-Transforming Nocardioides simplex VKM Ac-2033D.</title>
        <authorList>
            <person name="Shtratnikova V.Y."/>
            <person name="Schelkunov M.I."/>
            <person name="Pekov Y.A."/>
            <person name="Fokina V.V."/>
            <person name="Logacheva M.D."/>
            <person name="Sokolov S.L."/>
            <person name="Bragin E.Y."/>
            <person name="Ashapkin V.V."/>
            <person name="Donova M.V."/>
        </authorList>
    </citation>
    <scope>NUCLEOTIDE SEQUENCE [LARGE SCALE GENOMIC DNA]</scope>
    <source>
        <strain evidence="1 2">VKM Ac-2033D</strain>
    </source>
</reference>
<dbReference type="SUPFAM" id="SSF109635">
    <property type="entry name" value="DnaK suppressor protein DksA, alpha-hairpin domain"/>
    <property type="match status" value="1"/>
</dbReference>
<accession>A0A0A1DT05</accession>
<dbReference type="InterPro" id="IPR020458">
    <property type="entry name" value="Znf_DskA_TraR_CS"/>
</dbReference>
<proteinExistence type="predicted"/>
<organism evidence="1 2">
    <name type="scientific">Nocardioides simplex</name>
    <name type="common">Arthrobacter simplex</name>
    <dbReference type="NCBI Taxonomy" id="2045"/>
    <lineage>
        <taxon>Bacteria</taxon>
        <taxon>Bacillati</taxon>
        <taxon>Actinomycetota</taxon>
        <taxon>Actinomycetes</taxon>
        <taxon>Propionibacteriales</taxon>
        <taxon>Nocardioidaceae</taxon>
        <taxon>Pimelobacter</taxon>
    </lineage>
</organism>
<dbReference type="AlphaFoldDB" id="A0A0A1DT05"/>
<dbReference type="Pfam" id="PF01258">
    <property type="entry name" value="zf-dskA_traR"/>
    <property type="match status" value="1"/>
</dbReference>
<protein>
    <submittedName>
        <fullName evidence="1">DnaK suppressor protein</fullName>
    </submittedName>
</protein>
<dbReference type="KEGG" id="psim:KR76_20315"/>
<dbReference type="STRING" id="2045.KR76_20315"/>
<dbReference type="EMBL" id="CP009896">
    <property type="protein sequence ID" value="AIY18520.1"/>
    <property type="molecule type" value="Genomic_DNA"/>
</dbReference>
<dbReference type="PANTHER" id="PTHR33823:SF4">
    <property type="entry name" value="GENERAL STRESS PROTEIN 16O"/>
    <property type="match status" value="1"/>
</dbReference>